<dbReference type="InterPro" id="IPR015943">
    <property type="entry name" value="WD40/YVTN_repeat-like_dom_sf"/>
</dbReference>
<dbReference type="InterPro" id="IPR036322">
    <property type="entry name" value="WD40_repeat_dom_sf"/>
</dbReference>
<evidence type="ECO:0000256" key="7">
    <source>
        <dbReference type="ARBA" id="ARBA00022574"/>
    </source>
</evidence>
<evidence type="ECO:0000256" key="9">
    <source>
        <dbReference type="ARBA" id="ARBA00022737"/>
    </source>
</evidence>
<dbReference type="RefSeq" id="XP_036358090.1">
    <property type="nucleotide sequence ID" value="XM_036502197.1"/>
</dbReference>
<evidence type="ECO:0000256" key="3">
    <source>
        <dbReference type="ARBA" id="ARBA00005043"/>
    </source>
</evidence>
<proteinExistence type="inferred from homology"/>
<dbReference type="GO" id="GO:0005737">
    <property type="term" value="C:cytoplasm"/>
    <property type="evidence" value="ECO:0007669"/>
    <property type="project" value="UniProtKB-SubCell"/>
</dbReference>
<dbReference type="Pfam" id="PF00400">
    <property type="entry name" value="WD40"/>
    <property type="match status" value="6"/>
</dbReference>
<sequence length="838" mass="93649">MVDVITKYISAGCNSTPHVADWGKNGCICFGSCNSVAVYQPQAPQSQSQIKDAGSILSTLKSHKNRVNCVKWMKTRKAAEWEIISGSVDKTAILWTQVGNQFQRSQILAGHDGAITTLDNIEIEDLDFEPKSEVTESPSIHNLIVTSSVDSTIKIWHRFNSEEFHDIQTIPLNTGFALDVALVSPENSSGVILACGCDNQKVNLYVLQQGQFVSAVSLSGHDDWVSGVDFCVEDNGDLLLASCGQDFIVRIWRISQKTTPEENSNIIIRDKPATGSIQMKETLIDVQNKGSSLCFAITLESVLLGHDGWIYSVRWHPPIEKENGWHQPLRLLTASMDKTMILWSVDKDSGVWVEEVRVGEVGGNTLGFYGGLFSPCGDSILAHGYQGALHQWTFNKEKLCWEPAVTGGGHFKAVDDIAWDPVDGSYLLSVGLDQTCRFHAPWVTDTLQRPTWYEVARPQVHGYDIQCLAVLHRYKFVSGADEKVLRVFNAPKNFIENFCNISKLDIEVELKNKEISSVPQGASVPALGLSNKAVYCNEKTAEEEIEAHPNEQYPEVYFSPVTLHEPPTEEHLLQNTLWPETQKLYGHGYEIFAVTADPRGEILASACKASKSEFAGIILWNCSNWKQLGVLEGPSLTVTQLAFSYDGQHLLSVSRDRTWTLFRHAVDHDIPFKKIASVDKKTSAHSRIIWSCCWSHDNAYFATASRDKKVILWNCPPHSTNDVISVQPKDNFIFSDSVTAVDMAPTFTPDNKYLLSIGLDSGIIELLSWSPDQPTPWQHLKVLDLISHHLTVKRLKFSRVIKDHHQQQNKDDDNPQFMLASCGNDFSVRIFNIFLGQC</sequence>
<evidence type="ECO:0000256" key="11">
    <source>
        <dbReference type="PROSITE-ProRule" id="PRU00221"/>
    </source>
</evidence>
<dbReference type="GO" id="GO:0005634">
    <property type="term" value="C:nucleus"/>
    <property type="evidence" value="ECO:0007669"/>
    <property type="project" value="UniProtKB-SubCell"/>
</dbReference>
<keyword evidence="12" id="KW-1185">Reference proteome</keyword>
<dbReference type="InterPro" id="IPR037289">
    <property type="entry name" value="Elp2"/>
</dbReference>
<dbReference type="AlphaFoldDB" id="A0A7E6ET16"/>
<accession>A0A7E6ET16</accession>
<evidence type="ECO:0000313" key="13">
    <source>
        <dbReference type="RefSeq" id="XP_036358090.1"/>
    </source>
</evidence>
<gene>
    <name evidence="13" type="primary">LOC115210404</name>
</gene>
<dbReference type="Gene3D" id="2.130.10.10">
    <property type="entry name" value="YVTN repeat-like/Quinoprotein amine dehydrogenase"/>
    <property type="match status" value="4"/>
</dbReference>
<dbReference type="FunFam" id="2.130.10.10:FF:000575">
    <property type="entry name" value="Elongator acetyltransferase complex subunit 2"/>
    <property type="match status" value="1"/>
</dbReference>
<dbReference type="GO" id="GO:0033588">
    <property type="term" value="C:elongator holoenzyme complex"/>
    <property type="evidence" value="ECO:0007669"/>
    <property type="project" value="InterPro"/>
</dbReference>
<dbReference type="Proteomes" id="UP000515154">
    <property type="component" value="Linkage group LG4"/>
</dbReference>
<evidence type="ECO:0000256" key="1">
    <source>
        <dbReference type="ARBA" id="ARBA00004123"/>
    </source>
</evidence>
<dbReference type="PROSITE" id="PS50082">
    <property type="entry name" value="WD_REPEATS_2"/>
    <property type="match status" value="2"/>
</dbReference>
<evidence type="ECO:0000313" key="12">
    <source>
        <dbReference type="Proteomes" id="UP000515154"/>
    </source>
</evidence>
<dbReference type="SMART" id="SM00320">
    <property type="entry name" value="WD40"/>
    <property type="match status" value="10"/>
</dbReference>
<feature type="repeat" description="WD" evidence="11">
    <location>
        <begin position="682"/>
        <end position="714"/>
    </location>
</feature>
<dbReference type="PANTHER" id="PTHR44111:SF1">
    <property type="entry name" value="ELONGATOR COMPLEX PROTEIN 2"/>
    <property type="match status" value="1"/>
</dbReference>
<keyword evidence="8" id="KW-0819">tRNA processing</keyword>
<dbReference type="SUPFAM" id="SSF50998">
    <property type="entry name" value="Quinoprotein alcohol dehydrogenase-like"/>
    <property type="match status" value="1"/>
</dbReference>
<dbReference type="FunFam" id="2.130.10.10:FF:001709">
    <property type="entry name" value="Elongator complex protein 2"/>
    <property type="match status" value="1"/>
</dbReference>
<keyword evidence="9" id="KW-0677">Repeat</keyword>
<name>A0A7E6ET16_9MOLL</name>
<dbReference type="UniPathway" id="UPA00988"/>
<evidence type="ECO:0000256" key="10">
    <source>
        <dbReference type="ARBA" id="ARBA00023242"/>
    </source>
</evidence>
<organism evidence="12 13">
    <name type="scientific">Octopus sinensis</name>
    <name type="common">East Asian common octopus</name>
    <dbReference type="NCBI Taxonomy" id="2607531"/>
    <lineage>
        <taxon>Eukaryota</taxon>
        <taxon>Metazoa</taxon>
        <taxon>Spiralia</taxon>
        <taxon>Lophotrochozoa</taxon>
        <taxon>Mollusca</taxon>
        <taxon>Cephalopoda</taxon>
        <taxon>Coleoidea</taxon>
        <taxon>Octopodiformes</taxon>
        <taxon>Octopoda</taxon>
        <taxon>Incirrata</taxon>
        <taxon>Octopodidae</taxon>
        <taxon>Octopus</taxon>
    </lineage>
</organism>
<comment type="subcellular location">
    <subcellularLocation>
        <location evidence="2">Cytoplasm</location>
    </subcellularLocation>
    <subcellularLocation>
        <location evidence="1">Nucleus</location>
    </subcellularLocation>
</comment>
<keyword evidence="7 11" id="KW-0853">WD repeat</keyword>
<comment type="pathway">
    <text evidence="3">tRNA modification; 5-methoxycarbonylmethyl-2-thiouridine-tRNA biosynthesis.</text>
</comment>
<evidence type="ECO:0000256" key="4">
    <source>
        <dbReference type="ARBA" id="ARBA00005881"/>
    </source>
</evidence>
<dbReference type="SUPFAM" id="SSF50978">
    <property type="entry name" value="WD40 repeat-like"/>
    <property type="match status" value="2"/>
</dbReference>
<keyword evidence="10" id="KW-0539">Nucleus</keyword>
<reference evidence="13" key="1">
    <citation type="submission" date="2025-08" db="UniProtKB">
        <authorList>
            <consortium name="RefSeq"/>
        </authorList>
    </citation>
    <scope>IDENTIFICATION</scope>
</reference>
<evidence type="ECO:0000256" key="8">
    <source>
        <dbReference type="ARBA" id="ARBA00022694"/>
    </source>
</evidence>
<keyword evidence="6" id="KW-0963">Cytoplasm</keyword>
<comment type="similarity">
    <text evidence="4">Belongs to the WD repeat ELP2 family.</text>
</comment>
<dbReference type="PANTHER" id="PTHR44111">
    <property type="entry name" value="ELONGATOR COMPLEX PROTEIN 2"/>
    <property type="match status" value="1"/>
</dbReference>
<dbReference type="InterPro" id="IPR011047">
    <property type="entry name" value="Quinoprotein_ADH-like_sf"/>
</dbReference>
<dbReference type="InterPro" id="IPR001680">
    <property type="entry name" value="WD40_rpt"/>
</dbReference>
<protein>
    <recommendedName>
        <fullName evidence="5">Elongator complex protein 2</fullName>
    </recommendedName>
</protein>
<dbReference type="PROSITE" id="PS50294">
    <property type="entry name" value="WD_REPEATS_REGION"/>
    <property type="match status" value="1"/>
</dbReference>
<evidence type="ECO:0000256" key="5">
    <source>
        <dbReference type="ARBA" id="ARBA00020267"/>
    </source>
</evidence>
<dbReference type="GO" id="GO:0002098">
    <property type="term" value="P:tRNA wobble uridine modification"/>
    <property type="evidence" value="ECO:0007669"/>
    <property type="project" value="InterPro"/>
</dbReference>
<evidence type="ECO:0000256" key="2">
    <source>
        <dbReference type="ARBA" id="ARBA00004496"/>
    </source>
</evidence>
<evidence type="ECO:0000256" key="6">
    <source>
        <dbReference type="ARBA" id="ARBA00022490"/>
    </source>
</evidence>
<feature type="repeat" description="WD" evidence="11">
    <location>
        <begin position="218"/>
        <end position="262"/>
    </location>
</feature>